<dbReference type="FunFam" id="3.30.70.360:FF:000001">
    <property type="entry name" value="N-acetyldiaminopimelate deacetylase"/>
    <property type="match status" value="1"/>
</dbReference>
<comment type="caution">
    <text evidence="4">The sequence shown here is derived from an EMBL/GenBank/DDBJ whole genome shotgun (WGS) entry which is preliminary data.</text>
</comment>
<dbReference type="SUPFAM" id="SSF55031">
    <property type="entry name" value="Bacterial exopeptidase dimerisation domain"/>
    <property type="match status" value="1"/>
</dbReference>
<feature type="domain" description="Peptidase M20 dimerisation" evidence="3">
    <location>
        <begin position="184"/>
        <end position="277"/>
    </location>
</feature>
<name>A0A3M8BXI8_9BACL</name>
<dbReference type="InterPro" id="IPR002933">
    <property type="entry name" value="Peptidase_M20"/>
</dbReference>
<reference evidence="4 5" key="1">
    <citation type="submission" date="2018-10" db="EMBL/GenBank/DDBJ databases">
        <title>Phylogenomics of Brevibacillus.</title>
        <authorList>
            <person name="Dunlap C."/>
        </authorList>
    </citation>
    <scope>NUCLEOTIDE SEQUENCE [LARGE SCALE GENOMIC DNA]</scope>
    <source>
        <strain evidence="4 5">JCM 15085</strain>
    </source>
</reference>
<dbReference type="PANTHER" id="PTHR11014">
    <property type="entry name" value="PEPTIDASE M20 FAMILY MEMBER"/>
    <property type="match status" value="1"/>
</dbReference>
<dbReference type="RefSeq" id="WP_122915760.1">
    <property type="nucleotide sequence ID" value="NZ_RHHT01000084.1"/>
</dbReference>
<organism evidence="4 5">
    <name type="scientific">Brevibacillus panacihumi</name>
    <dbReference type="NCBI Taxonomy" id="497735"/>
    <lineage>
        <taxon>Bacteria</taxon>
        <taxon>Bacillati</taxon>
        <taxon>Bacillota</taxon>
        <taxon>Bacilli</taxon>
        <taxon>Bacillales</taxon>
        <taxon>Paenibacillaceae</taxon>
        <taxon>Brevibacillus</taxon>
    </lineage>
</organism>
<dbReference type="Proteomes" id="UP000281915">
    <property type="component" value="Unassembled WGS sequence"/>
</dbReference>
<dbReference type="Gene3D" id="3.40.630.10">
    <property type="entry name" value="Zn peptidases"/>
    <property type="match status" value="1"/>
</dbReference>
<evidence type="ECO:0000259" key="3">
    <source>
        <dbReference type="Pfam" id="PF07687"/>
    </source>
</evidence>
<feature type="binding site" evidence="2">
    <location>
        <position position="160"/>
    </location>
    <ligand>
        <name>Mn(2+)</name>
        <dbReference type="ChEBI" id="CHEBI:29035"/>
        <label>2</label>
    </ligand>
</feature>
<keyword evidence="2" id="KW-0479">Metal-binding</keyword>
<feature type="binding site" evidence="2">
    <location>
        <position position="99"/>
    </location>
    <ligand>
        <name>Mn(2+)</name>
        <dbReference type="ChEBI" id="CHEBI:29035"/>
        <label>2</label>
    </ligand>
</feature>
<dbReference type="InterPro" id="IPR036264">
    <property type="entry name" value="Bact_exopeptidase_dim_dom"/>
</dbReference>
<dbReference type="InterPro" id="IPR017439">
    <property type="entry name" value="Amidohydrolase"/>
</dbReference>
<proteinExistence type="predicted"/>
<dbReference type="PANTHER" id="PTHR11014:SF63">
    <property type="entry name" value="METALLOPEPTIDASE, PUTATIVE (AFU_ORTHOLOGUE AFUA_6G09600)-RELATED"/>
    <property type="match status" value="1"/>
</dbReference>
<dbReference type="GO" id="GO:0046872">
    <property type="term" value="F:metal ion binding"/>
    <property type="evidence" value="ECO:0007669"/>
    <property type="project" value="UniProtKB-KW"/>
</dbReference>
<dbReference type="InterPro" id="IPR011650">
    <property type="entry name" value="Peptidase_M20_dimer"/>
</dbReference>
<dbReference type="Pfam" id="PF01546">
    <property type="entry name" value="Peptidase_M20"/>
    <property type="match status" value="1"/>
</dbReference>
<sequence>METLVEKELVEWAVRHRRYLHQYPELSGAEYQTCAYIKRHLQELGIPLLAYEEPSVVGLVRGTDGGKTIALRADIDALPVMEEGNKPYHSRVTGVSHACGHDGHTAILLAVAKWLSVHRMEVKPNVLLIFQSSEERDPSGAAALLDQGVLDQVDSIFGIHLWQPLEKGKIGLCHGSMMAACDEFTVTIAGKGGHGAMPHETVDPIYIASQIVGGIQSVVSRSLHPLQPAVVTVGRIEGGSTFNIIPKEAVLFGTARSLTEETRQNIHFHMKRIVEGIAASYGASGHMDYNWGPPALVNERTQSRYVEKVIRERFGASVQAEDMEPSMAAEDFAYYLQRCPGAFIFVGMGGEASAYPHHHPMFDIDEDAIPLAIELFIELVRRYE</sequence>
<feature type="binding site" evidence="2">
    <location>
        <position position="101"/>
    </location>
    <ligand>
        <name>Mn(2+)</name>
        <dbReference type="ChEBI" id="CHEBI:29035"/>
        <label>2</label>
    </ligand>
</feature>
<keyword evidence="2" id="KW-0464">Manganese</keyword>
<gene>
    <name evidence="4" type="ORF">EDM58_25040</name>
</gene>
<comment type="cofactor">
    <cofactor evidence="2">
        <name>Mn(2+)</name>
        <dbReference type="ChEBI" id="CHEBI:29035"/>
    </cofactor>
    <text evidence="2">The Mn(2+) ion enhances activity.</text>
</comment>
<dbReference type="EMBL" id="RHHT01000084">
    <property type="protein sequence ID" value="RNB68126.1"/>
    <property type="molecule type" value="Genomic_DNA"/>
</dbReference>
<keyword evidence="1 4" id="KW-0378">Hydrolase</keyword>
<accession>A0A3M8BXI8</accession>
<dbReference type="NCBIfam" id="TIGR01891">
    <property type="entry name" value="amidohydrolases"/>
    <property type="match status" value="1"/>
</dbReference>
<protein>
    <submittedName>
        <fullName evidence="4">Amidohydrolase</fullName>
    </submittedName>
</protein>
<dbReference type="GO" id="GO:0019877">
    <property type="term" value="P:diaminopimelate biosynthetic process"/>
    <property type="evidence" value="ECO:0007669"/>
    <property type="project" value="UniProtKB-ARBA"/>
</dbReference>
<dbReference type="Gene3D" id="3.30.70.360">
    <property type="match status" value="1"/>
</dbReference>
<evidence type="ECO:0000256" key="2">
    <source>
        <dbReference type="PIRSR" id="PIRSR005962-1"/>
    </source>
</evidence>
<evidence type="ECO:0000313" key="5">
    <source>
        <dbReference type="Proteomes" id="UP000281915"/>
    </source>
</evidence>
<dbReference type="AlphaFoldDB" id="A0A3M8BXI8"/>
<evidence type="ECO:0000313" key="4">
    <source>
        <dbReference type="EMBL" id="RNB68126.1"/>
    </source>
</evidence>
<evidence type="ECO:0000256" key="1">
    <source>
        <dbReference type="ARBA" id="ARBA00022801"/>
    </source>
</evidence>
<feature type="binding site" evidence="2">
    <location>
        <position position="358"/>
    </location>
    <ligand>
        <name>Mn(2+)</name>
        <dbReference type="ChEBI" id="CHEBI:29035"/>
        <label>2</label>
    </ligand>
</feature>
<dbReference type="SUPFAM" id="SSF53187">
    <property type="entry name" value="Zn-dependent exopeptidases"/>
    <property type="match status" value="1"/>
</dbReference>
<dbReference type="Pfam" id="PF07687">
    <property type="entry name" value="M20_dimer"/>
    <property type="match status" value="1"/>
</dbReference>
<feature type="binding site" evidence="2">
    <location>
        <position position="135"/>
    </location>
    <ligand>
        <name>Mn(2+)</name>
        <dbReference type="ChEBI" id="CHEBI:29035"/>
        <label>2</label>
    </ligand>
</feature>
<dbReference type="PIRSF" id="PIRSF005962">
    <property type="entry name" value="Pept_M20D_amidohydro"/>
    <property type="match status" value="1"/>
</dbReference>
<dbReference type="GO" id="GO:0050118">
    <property type="term" value="F:N-acetyldiaminopimelate deacetylase activity"/>
    <property type="evidence" value="ECO:0007669"/>
    <property type="project" value="UniProtKB-ARBA"/>
</dbReference>